<dbReference type="InterPro" id="IPR025665">
    <property type="entry name" value="Beta-barrel_OMP_2"/>
</dbReference>
<protein>
    <submittedName>
        <fullName evidence="2">Outer membrane beta-barrel protein</fullName>
    </submittedName>
</protein>
<proteinExistence type="predicted"/>
<reference evidence="2 3" key="1">
    <citation type="submission" date="2019-11" db="EMBL/GenBank/DDBJ databases">
        <title>Genome of Strain BIT-d1.</title>
        <authorList>
            <person name="Yang Y."/>
        </authorList>
    </citation>
    <scope>NUCLEOTIDE SEQUENCE [LARGE SCALE GENOMIC DNA]</scope>
    <source>
        <strain evidence="2 3">BIT-d1</strain>
    </source>
</reference>
<evidence type="ECO:0000259" key="1">
    <source>
        <dbReference type="Pfam" id="PF13568"/>
    </source>
</evidence>
<comment type="caution">
    <text evidence="2">The sequence shown here is derived from an EMBL/GenBank/DDBJ whole genome shotgun (WGS) entry which is preliminary data.</text>
</comment>
<keyword evidence="3" id="KW-1185">Reference proteome</keyword>
<dbReference type="AlphaFoldDB" id="A0A6I3LK53"/>
<name>A0A6I3LK53_9FLAO</name>
<feature type="domain" description="Outer membrane protein beta-barrel" evidence="1">
    <location>
        <begin position="43"/>
        <end position="211"/>
    </location>
</feature>
<dbReference type="OrthoDB" id="959017at2"/>
<organism evidence="2 3">
    <name type="scientific">Myroides albus</name>
    <dbReference type="NCBI Taxonomy" id="2562892"/>
    <lineage>
        <taxon>Bacteria</taxon>
        <taxon>Pseudomonadati</taxon>
        <taxon>Bacteroidota</taxon>
        <taxon>Flavobacteriia</taxon>
        <taxon>Flavobacteriales</taxon>
        <taxon>Flavobacteriaceae</taxon>
        <taxon>Myroides</taxon>
    </lineage>
</organism>
<evidence type="ECO:0000313" key="2">
    <source>
        <dbReference type="EMBL" id="MTG96871.1"/>
    </source>
</evidence>
<dbReference type="EMBL" id="WMJX01000002">
    <property type="protein sequence ID" value="MTG96871.1"/>
    <property type="molecule type" value="Genomic_DNA"/>
</dbReference>
<accession>A0A6I3LK53</accession>
<dbReference type="Pfam" id="PF13568">
    <property type="entry name" value="OMP_b-brl_2"/>
    <property type="match status" value="1"/>
</dbReference>
<gene>
    <name evidence="2" type="ORF">GJV76_01710</name>
</gene>
<sequence>MNKKIFFTVLFFHIISISFGQIEGEEFVATDSLTSVIKEVDYKYREDQFYFGVTHTLMQDKPAGYSPYSFSIGVNGGFLRDFPINKSRTVAIAPGIGYSYLNLRSSFGLNENLDYVILDSYKQSALSIHSIDFPIEFRWRNSTPDSHKFWRVYLGFKASYRFSDRFKTKTSEYTRYYRNDDNLNKWLYGVYASLGFNTWNFYVYYGLNNIYKKDMIANDSQRLKMLNVGLMFYIL</sequence>
<dbReference type="Proteomes" id="UP000438760">
    <property type="component" value="Unassembled WGS sequence"/>
</dbReference>
<evidence type="ECO:0000313" key="3">
    <source>
        <dbReference type="Proteomes" id="UP000438760"/>
    </source>
</evidence>
<dbReference type="RefSeq" id="WP_155090924.1">
    <property type="nucleotide sequence ID" value="NZ_CP102754.1"/>
</dbReference>